<dbReference type="Pfam" id="PF01551">
    <property type="entry name" value="Peptidase_M23"/>
    <property type="match status" value="1"/>
</dbReference>
<dbReference type="Gene3D" id="2.20.230.10">
    <property type="entry name" value="Resuscitation-promoting factor rpfb"/>
    <property type="match status" value="1"/>
</dbReference>
<organism evidence="5">
    <name type="scientific">Neobacillus citreus</name>
    <dbReference type="NCBI Taxonomy" id="2833578"/>
    <lineage>
        <taxon>Bacteria</taxon>
        <taxon>Bacillati</taxon>
        <taxon>Bacillota</taxon>
        <taxon>Bacilli</taxon>
        <taxon>Bacillales</taxon>
        <taxon>Bacillaceae</taxon>
        <taxon>Neobacillus</taxon>
    </lineage>
</organism>
<dbReference type="InterPro" id="IPR011055">
    <property type="entry name" value="Dup_hybrid_motif"/>
</dbReference>
<proteinExistence type="predicted"/>
<dbReference type="InterPro" id="IPR018392">
    <property type="entry name" value="LysM"/>
</dbReference>
<evidence type="ECO:0000313" key="5">
    <source>
        <dbReference type="EMBL" id="MBS4188027.1"/>
    </source>
</evidence>
<dbReference type="SMART" id="SM00257">
    <property type="entry name" value="LysM"/>
    <property type="match status" value="1"/>
</dbReference>
<dbReference type="InterPro" id="IPR036779">
    <property type="entry name" value="LysM_dom_sf"/>
</dbReference>
<evidence type="ECO:0000259" key="4">
    <source>
        <dbReference type="PROSITE" id="PS51782"/>
    </source>
</evidence>
<feature type="domain" description="G5" evidence="3">
    <location>
        <begin position="275"/>
        <end position="355"/>
    </location>
</feature>
<feature type="signal peptide" evidence="2">
    <location>
        <begin position="1"/>
        <end position="26"/>
    </location>
</feature>
<dbReference type="InterPro" id="IPR016047">
    <property type="entry name" value="M23ase_b-sheet_dom"/>
</dbReference>
<dbReference type="Gene3D" id="3.10.350.10">
    <property type="entry name" value="LysM domain"/>
    <property type="match status" value="1"/>
</dbReference>
<evidence type="ECO:0000259" key="3">
    <source>
        <dbReference type="PROSITE" id="PS51109"/>
    </source>
</evidence>
<feature type="chain" id="PRO_5039060119" evidence="2">
    <location>
        <begin position="27"/>
        <end position="485"/>
    </location>
</feature>
<dbReference type="CDD" id="cd12797">
    <property type="entry name" value="M23_peptidase"/>
    <property type="match status" value="1"/>
</dbReference>
<dbReference type="SUPFAM" id="SSF51261">
    <property type="entry name" value="Duplicated hybrid motif"/>
    <property type="match status" value="1"/>
</dbReference>
<dbReference type="SMART" id="SM01208">
    <property type="entry name" value="G5"/>
    <property type="match status" value="1"/>
</dbReference>
<dbReference type="EMBL" id="JAGYPE010000010">
    <property type="protein sequence ID" value="MBS4188027.1"/>
    <property type="molecule type" value="Genomic_DNA"/>
</dbReference>
<dbReference type="CDD" id="cd00118">
    <property type="entry name" value="LysM"/>
    <property type="match status" value="1"/>
</dbReference>
<dbReference type="InterPro" id="IPR011098">
    <property type="entry name" value="G5_dom"/>
</dbReference>
<dbReference type="SUPFAM" id="SSF54106">
    <property type="entry name" value="LysM domain"/>
    <property type="match status" value="1"/>
</dbReference>
<dbReference type="PROSITE" id="PS51782">
    <property type="entry name" value="LYSM"/>
    <property type="match status" value="1"/>
</dbReference>
<dbReference type="InterPro" id="IPR050570">
    <property type="entry name" value="Cell_wall_metabolism_enzyme"/>
</dbReference>
<evidence type="ECO:0000256" key="2">
    <source>
        <dbReference type="SAM" id="SignalP"/>
    </source>
</evidence>
<accession>A0A942TA65</accession>
<sequence>MMFSLNKKNNSKKLLLIKTTIASAVAASVIAFSSGPVAMATSSKLTTVYHVYLNGTYIGNVTDKAIVDKIVAEKLDSMKESIKDLNIKLGEQVQYVPEQVFSANANNQETLQNLRNTFQVQAEAAAIVIDGAPVVYLENKSAAEDVIKNLKLQYVTEQQLQDLEALKSADPSTLPALNQNETRILNVSLSKNVSVETKNVELQKIVTPAEAVTLLQKGTLEEKKYAVQDGDALESIAHQNGLTVPELLTLNPGLTADSLIKIGQEINITALKPYVDVIVEKEVNQNETIPFETQIEEDANLPKGEKKVQQEGQNGSRSVTYHISEQNGVAAQKSITSEQILQQPVNNIIIKGTKAIPSRGEGTLAWPTVGGYVSSEMGFRWGKKHKGIDIARPSNLTIKAADNGVVVSAGWDSGGYGNKVIIDHQNGMRTLYGHMSSINVKAGQTVSKGTGIGVMGATGDATGVHLHFEVYKNGGLVNPLSYLSR</sequence>
<dbReference type="AlphaFoldDB" id="A0A942TA65"/>
<keyword evidence="1 2" id="KW-0732">Signal</keyword>
<dbReference type="PROSITE" id="PS51109">
    <property type="entry name" value="G5"/>
    <property type="match status" value="1"/>
</dbReference>
<dbReference type="Pfam" id="PF01476">
    <property type="entry name" value="LysM"/>
    <property type="match status" value="1"/>
</dbReference>
<evidence type="ECO:0000256" key="1">
    <source>
        <dbReference type="ARBA" id="ARBA00022729"/>
    </source>
</evidence>
<name>A0A942TA65_9BACI</name>
<gene>
    <name evidence="5" type="ORF">KHB02_42375</name>
</gene>
<feature type="domain" description="LysM" evidence="4">
    <location>
        <begin position="223"/>
        <end position="268"/>
    </location>
</feature>
<comment type="caution">
    <text evidence="5">The sequence shown here is derived from an EMBL/GenBank/DDBJ whole genome shotgun (WGS) entry which is preliminary data.</text>
</comment>
<dbReference type="Pfam" id="PF07501">
    <property type="entry name" value="G5"/>
    <property type="match status" value="1"/>
</dbReference>
<reference evidence="5" key="1">
    <citation type="submission" date="2021-05" db="EMBL/GenBank/DDBJ databases">
        <title>Novel Bacillus species.</title>
        <authorList>
            <person name="Liu G."/>
        </authorList>
    </citation>
    <scope>NUCLEOTIDE SEQUENCE</scope>
    <source>
        <strain evidence="5">FJAT-50051</strain>
    </source>
</reference>
<dbReference type="GO" id="GO:0004222">
    <property type="term" value="F:metalloendopeptidase activity"/>
    <property type="evidence" value="ECO:0007669"/>
    <property type="project" value="TreeGrafter"/>
</dbReference>
<dbReference type="PANTHER" id="PTHR21666">
    <property type="entry name" value="PEPTIDASE-RELATED"/>
    <property type="match status" value="1"/>
</dbReference>
<dbReference type="PANTHER" id="PTHR21666:SF270">
    <property type="entry name" value="MUREIN HYDROLASE ACTIVATOR ENVC"/>
    <property type="match status" value="1"/>
</dbReference>
<protein>
    <submittedName>
        <fullName evidence="5">M23 family metallopeptidase</fullName>
    </submittedName>
</protein>
<dbReference type="Gene3D" id="2.70.70.10">
    <property type="entry name" value="Glucose Permease (Domain IIA)"/>
    <property type="match status" value="1"/>
</dbReference>